<feature type="domain" description="EamA" evidence="2">
    <location>
        <begin position="20"/>
        <end position="152"/>
    </location>
</feature>
<evidence type="ECO:0000259" key="2">
    <source>
        <dbReference type="Pfam" id="PF00892"/>
    </source>
</evidence>
<dbReference type="PANTHER" id="PTHR22911:SF103">
    <property type="entry name" value="BLR2811 PROTEIN"/>
    <property type="match status" value="1"/>
</dbReference>
<feature type="transmembrane region" description="Helical" evidence="1">
    <location>
        <begin position="84"/>
        <end position="106"/>
    </location>
</feature>
<feature type="transmembrane region" description="Helical" evidence="1">
    <location>
        <begin position="112"/>
        <end position="130"/>
    </location>
</feature>
<feature type="transmembrane region" description="Helical" evidence="1">
    <location>
        <begin position="246"/>
        <end position="268"/>
    </location>
</feature>
<dbReference type="AlphaFoldDB" id="A0A9J7AR64"/>
<reference evidence="3" key="1">
    <citation type="submission" date="2022-08" db="EMBL/GenBank/DDBJ databases">
        <title>Nisaea acidiphila sp. nov., isolated from a marine algal debris and emended description of the genus Nisaea Urios et al. 2008.</title>
        <authorList>
            <person name="Kwon K."/>
        </authorList>
    </citation>
    <scope>NUCLEOTIDE SEQUENCE</scope>
    <source>
        <strain evidence="3">MEBiC11861</strain>
    </source>
</reference>
<dbReference type="GO" id="GO:0016020">
    <property type="term" value="C:membrane"/>
    <property type="evidence" value="ECO:0007669"/>
    <property type="project" value="InterPro"/>
</dbReference>
<proteinExistence type="predicted"/>
<sequence>MTTPMPPAESTDEGLSRPAFGIGLCVIAIALFATMDALAKFTSEMIRVEMVIWGRYFFHFTAMVLMLPLLGVRRVLRTERTALVTVRGLLLLGCTICFFTAVSLVPLAEANAIGFVSPLITVAFSAFFLGEAVGVRRWSAVAIGFAGMLVILRPGFQEVHWAYFLVLAMAVMFSAFALLTRTLNRTEDPVALLFNTALVGNFGASLLIFFHWETPTATEWLLLMVIGAIGGISHQILIFGYRYASAAIVAPFQYTILIWSALYGFFLFGDAPDIWTFVGGGVIVAAGLYVWLRERKIKDEPTGPTALRR</sequence>
<name>A0A9J7AR64_9PROT</name>
<dbReference type="RefSeq" id="WP_257768569.1">
    <property type="nucleotide sequence ID" value="NZ_CP102480.1"/>
</dbReference>
<feature type="domain" description="EamA" evidence="2">
    <location>
        <begin position="161"/>
        <end position="286"/>
    </location>
</feature>
<feature type="transmembrane region" description="Helical" evidence="1">
    <location>
        <begin position="161"/>
        <end position="180"/>
    </location>
</feature>
<evidence type="ECO:0000313" key="4">
    <source>
        <dbReference type="Proteomes" id="UP001060336"/>
    </source>
</evidence>
<feature type="transmembrane region" description="Helical" evidence="1">
    <location>
        <begin position="20"/>
        <end position="39"/>
    </location>
</feature>
<keyword evidence="1" id="KW-1133">Transmembrane helix</keyword>
<evidence type="ECO:0000256" key="1">
    <source>
        <dbReference type="SAM" id="Phobius"/>
    </source>
</evidence>
<feature type="transmembrane region" description="Helical" evidence="1">
    <location>
        <begin position="192"/>
        <end position="212"/>
    </location>
</feature>
<dbReference type="PANTHER" id="PTHR22911">
    <property type="entry name" value="ACYL-MALONYL CONDENSING ENZYME-RELATED"/>
    <property type="match status" value="1"/>
</dbReference>
<accession>A0A9J7AR64</accession>
<feature type="transmembrane region" description="Helical" evidence="1">
    <location>
        <begin position="274"/>
        <end position="292"/>
    </location>
</feature>
<dbReference type="Proteomes" id="UP001060336">
    <property type="component" value="Chromosome"/>
</dbReference>
<dbReference type="InterPro" id="IPR000620">
    <property type="entry name" value="EamA_dom"/>
</dbReference>
<dbReference type="KEGG" id="naci:NUH88_20345"/>
<gene>
    <name evidence="3" type="ORF">NUH88_20345</name>
</gene>
<dbReference type="EMBL" id="CP102480">
    <property type="protein sequence ID" value="UUX49735.1"/>
    <property type="molecule type" value="Genomic_DNA"/>
</dbReference>
<keyword evidence="1" id="KW-0472">Membrane</keyword>
<protein>
    <submittedName>
        <fullName evidence="3">DMT family transporter</fullName>
    </submittedName>
</protein>
<keyword evidence="1" id="KW-0812">Transmembrane</keyword>
<dbReference type="InterPro" id="IPR037185">
    <property type="entry name" value="EmrE-like"/>
</dbReference>
<feature type="transmembrane region" description="Helical" evidence="1">
    <location>
        <begin position="137"/>
        <end position="155"/>
    </location>
</feature>
<feature type="transmembrane region" description="Helical" evidence="1">
    <location>
        <begin position="218"/>
        <end position="239"/>
    </location>
</feature>
<dbReference type="Pfam" id="PF00892">
    <property type="entry name" value="EamA"/>
    <property type="match status" value="2"/>
</dbReference>
<evidence type="ECO:0000313" key="3">
    <source>
        <dbReference type="EMBL" id="UUX49735.1"/>
    </source>
</evidence>
<keyword evidence="4" id="KW-1185">Reference proteome</keyword>
<feature type="transmembrane region" description="Helical" evidence="1">
    <location>
        <begin position="51"/>
        <end position="72"/>
    </location>
</feature>
<dbReference type="SUPFAM" id="SSF103481">
    <property type="entry name" value="Multidrug resistance efflux transporter EmrE"/>
    <property type="match status" value="2"/>
</dbReference>
<organism evidence="3 4">
    <name type="scientific">Nisaea acidiphila</name>
    <dbReference type="NCBI Taxonomy" id="1862145"/>
    <lineage>
        <taxon>Bacteria</taxon>
        <taxon>Pseudomonadati</taxon>
        <taxon>Pseudomonadota</taxon>
        <taxon>Alphaproteobacteria</taxon>
        <taxon>Rhodospirillales</taxon>
        <taxon>Thalassobaculaceae</taxon>
        <taxon>Nisaea</taxon>
    </lineage>
</organism>